<comment type="caution">
    <text evidence="1">The sequence shown here is derived from an EMBL/GenBank/DDBJ whole genome shotgun (WGS) entry which is preliminary data.</text>
</comment>
<dbReference type="Proteomes" id="UP000475862">
    <property type="component" value="Unassembled WGS sequence"/>
</dbReference>
<reference evidence="1 2" key="1">
    <citation type="submission" date="2019-08" db="EMBL/GenBank/DDBJ databases">
        <title>The genome of the soybean aphid Biotype 1, its phylome, world population structure and adaptation to the North American continent.</title>
        <authorList>
            <person name="Giordano R."/>
            <person name="Donthu R.K."/>
            <person name="Hernandez A.G."/>
            <person name="Wright C.L."/>
            <person name="Zimin A.V."/>
        </authorList>
    </citation>
    <scope>NUCLEOTIDE SEQUENCE [LARGE SCALE GENOMIC DNA]</scope>
    <source>
        <tissue evidence="1">Whole aphids</tissue>
    </source>
</reference>
<evidence type="ECO:0000313" key="1">
    <source>
        <dbReference type="EMBL" id="KAE9526168.1"/>
    </source>
</evidence>
<protein>
    <submittedName>
        <fullName evidence="1">Uncharacterized protein</fullName>
    </submittedName>
</protein>
<name>A0A6G0T535_APHGL</name>
<evidence type="ECO:0000313" key="2">
    <source>
        <dbReference type="Proteomes" id="UP000475862"/>
    </source>
</evidence>
<keyword evidence="2" id="KW-1185">Reference proteome</keyword>
<organism evidence="1 2">
    <name type="scientific">Aphis glycines</name>
    <name type="common">Soybean aphid</name>
    <dbReference type="NCBI Taxonomy" id="307491"/>
    <lineage>
        <taxon>Eukaryota</taxon>
        <taxon>Metazoa</taxon>
        <taxon>Ecdysozoa</taxon>
        <taxon>Arthropoda</taxon>
        <taxon>Hexapoda</taxon>
        <taxon>Insecta</taxon>
        <taxon>Pterygota</taxon>
        <taxon>Neoptera</taxon>
        <taxon>Paraneoptera</taxon>
        <taxon>Hemiptera</taxon>
        <taxon>Sternorrhyncha</taxon>
        <taxon>Aphidomorpha</taxon>
        <taxon>Aphidoidea</taxon>
        <taxon>Aphididae</taxon>
        <taxon>Aphidini</taxon>
        <taxon>Aphis</taxon>
        <taxon>Aphis</taxon>
    </lineage>
</organism>
<proteinExistence type="predicted"/>
<gene>
    <name evidence="1" type="ORF">AGLY_013799</name>
</gene>
<dbReference type="EMBL" id="VYZN01000055">
    <property type="protein sequence ID" value="KAE9526168.1"/>
    <property type="molecule type" value="Genomic_DNA"/>
</dbReference>
<sequence>MPSVDMLVSQHTGHLIARVDTQLDQFSEGMGSTPLYMGLISIIIETIDYQKFNFDSRRNLSFIIPFGIDIKNKSINVYVSVEIDTPLPRMDVPLNVCMVQAWNPHCSRIELFFSNCLNKKLTIIFPIESIKYCKKLTSPQLASAKWANSIGSWYLAFFNGLIKDTKFKGFCMRLSKSTL</sequence>
<accession>A0A6G0T535</accession>
<dbReference type="AlphaFoldDB" id="A0A6G0T535"/>